<dbReference type="PANTHER" id="PTHR48449:SF2">
    <property type="entry name" value="UBIQUITIN-LIKE PROTEASE FAMILY PROFILE DOMAIN-CONTAINING PROTEIN"/>
    <property type="match status" value="1"/>
</dbReference>
<dbReference type="EMBL" id="JAAMPC010000002">
    <property type="protein sequence ID" value="KAG2328114.1"/>
    <property type="molecule type" value="Genomic_DNA"/>
</dbReference>
<dbReference type="InterPro" id="IPR015410">
    <property type="entry name" value="DUF1985"/>
</dbReference>
<dbReference type="OrthoDB" id="1109907at2759"/>
<dbReference type="Proteomes" id="UP000886595">
    <property type="component" value="Unassembled WGS sequence"/>
</dbReference>
<proteinExistence type="predicted"/>
<dbReference type="InterPro" id="IPR015300">
    <property type="entry name" value="DNA-bd_pseudobarrel_sf"/>
</dbReference>
<name>A0A8X7WE96_BRACI</name>
<dbReference type="FunFam" id="2.40.330.10:FF:000009">
    <property type="entry name" value="Transcriptional factor B3 family protein"/>
    <property type="match status" value="1"/>
</dbReference>
<evidence type="ECO:0000256" key="6">
    <source>
        <dbReference type="ARBA" id="ARBA00023242"/>
    </source>
</evidence>
<feature type="domain" description="TF-B3" evidence="8">
    <location>
        <begin position="755"/>
        <end position="845"/>
    </location>
</feature>
<dbReference type="SUPFAM" id="SSF101936">
    <property type="entry name" value="DNA-binding pseudobarrel domain"/>
    <property type="match status" value="1"/>
</dbReference>
<feature type="region of interest" description="Disordered" evidence="7">
    <location>
        <begin position="270"/>
        <end position="295"/>
    </location>
</feature>
<evidence type="ECO:0000256" key="1">
    <source>
        <dbReference type="ARBA" id="ARBA00004123"/>
    </source>
</evidence>
<evidence type="ECO:0000313" key="10">
    <source>
        <dbReference type="Proteomes" id="UP000886595"/>
    </source>
</evidence>
<sequence>MVRVRLVDLPDSPEEEHVRSIPEMMFSVGEEPADVRVLTYLSSGAITRIYNALEEPELQIIRQSAFGKILDLVDKPVFSGRFARYILSRQLKTQKKHEAWFRFAGKPIRFALREFAMVTGLPCGKFPLKSKLKLKNSISEKPHWPSLFGKVEVVTVASVIRMLRKRTVEDRLVRIKYACLAILASVLLPTNNKMKIYREHVEAIQDLDQFFSYPWGRLSFDMLMSSNKEKDKIALSQNNFAVKGFVLALQLVMVEAVPCLYEVVQEFCSSSEGDSDDDDSDKSARVKRKTLSPGHARNVDKRTDVLVRSIIEEDPLRPIDASQLVYSDEEDDDKVDNLVYLINTNFQFPKSIYVGGATKIDIDRMRDAVKVGSHLKKSKKPVVSPPQNDPGYIASLVIQNFKPEIQTMRGNIYEACQRVDSIEGSVPVLVHSVFEKLKEDLLDSVKKLVYELIKAEDVGPSSIAKNVSKTPTMVNINLPGCTDGYGIDENAQTIRNILGNLSAYSTPPSSPRLSLGENVSTGYDKDFANGEAVPNQGDETLALSAYRQNYQRSLDLNQPMEVANMVQGPLIDIPSFSLGLTQEEQIHVTQGITRPDFGVDVSRRTVNLADKFHDPQQSRKRKKQKCVPQALVDDYQCGPDIVSRVRKSHKFIFAFSEKKEINRKYVSLLEEVNREGVFKFAGLTVTPKDIMQILRQSGQPYGCDAGPRYAFERPKGLSQSEDPLHCGLMSVLLMATHAVYGIEACKNIHMAQSHQPHFIQPLLPGFETGLNIPIAFFSRHIHGNTTGNTWTLLSDATDNTWEVLQEERRLTHGWKEFTEAHDLRVGDIVIFKLEGEMVFHMHGKSVHRFPLPYFLQTTLEEQAEAKEVGLDLTRTTCHRVISVFPVRLSKSPLCSPLCLGQNGFVSSQSEFPLRFYEENKVTVPATSPWARTNITEVTSPSDMATSPQGELTFVILLV</sequence>
<dbReference type="CDD" id="cd10017">
    <property type="entry name" value="B3_DNA"/>
    <property type="match status" value="1"/>
</dbReference>
<dbReference type="Gene3D" id="2.40.330.10">
    <property type="entry name" value="DNA-binding pseudobarrel domain"/>
    <property type="match status" value="1"/>
</dbReference>
<gene>
    <name evidence="9" type="ORF">Bca52824_010842</name>
</gene>
<keyword evidence="10" id="KW-1185">Reference proteome</keyword>
<organism evidence="9 10">
    <name type="scientific">Brassica carinata</name>
    <name type="common">Ethiopian mustard</name>
    <name type="synonym">Abyssinian cabbage</name>
    <dbReference type="NCBI Taxonomy" id="52824"/>
    <lineage>
        <taxon>Eukaryota</taxon>
        <taxon>Viridiplantae</taxon>
        <taxon>Streptophyta</taxon>
        <taxon>Embryophyta</taxon>
        <taxon>Tracheophyta</taxon>
        <taxon>Spermatophyta</taxon>
        <taxon>Magnoliopsida</taxon>
        <taxon>eudicotyledons</taxon>
        <taxon>Gunneridae</taxon>
        <taxon>Pentapetalae</taxon>
        <taxon>rosids</taxon>
        <taxon>malvids</taxon>
        <taxon>Brassicales</taxon>
        <taxon>Brassicaceae</taxon>
        <taxon>Brassiceae</taxon>
        <taxon>Brassica</taxon>
    </lineage>
</organism>
<dbReference type="InterPro" id="IPR003340">
    <property type="entry name" value="B3_DNA-bd"/>
</dbReference>
<reference evidence="9 10" key="1">
    <citation type="submission" date="2020-02" db="EMBL/GenBank/DDBJ databases">
        <authorList>
            <person name="Ma Q."/>
            <person name="Huang Y."/>
            <person name="Song X."/>
            <person name="Pei D."/>
        </authorList>
    </citation>
    <scope>NUCLEOTIDE SEQUENCE [LARGE SCALE GENOMIC DNA]</scope>
    <source>
        <strain evidence="9">Sxm20200214</strain>
        <tissue evidence="9">Leaf</tissue>
    </source>
</reference>
<keyword evidence="6" id="KW-0539">Nucleus</keyword>
<keyword evidence="3" id="KW-0805">Transcription regulation</keyword>
<keyword evidence="5" id="KW-0804">Transcription</keyword>
<evidence type="ECO:0000256" key="4">
    <source>
        <dbReference type="ARBA" id="ARBA00023125"/>
    </source>
</evidence>
<dbReference type="PANTHER" id="PTHR48449">
    <property type="entry name" value="DUF1985 DOMAIN-CONTAINING PROTEIN"/>
    <property type="match status" value="1"/>
</dbReference>
<dbReference type="AlphaFoldDB" id="A0A8X7WE96"/>
<keyword evidence="4" id="KW-0238">DNA-binding</keyword>
<evidence type="ECO:0000313" key="9">
    <source>
        <dbReference type="EMBL" id="KAG2328114.1"/>
    </source>
</evidence>
<evidence type="ECO:0000256" key="7">
    <source>
        <dbReference type="SAM" id="MobiDB-lite"/>
    </source>
</evidence>
<comment type="subcellular location">
    <subcellularLocation>
        <location evidence="1">Nucleus</location>
    </subcellularLocation>
</comment>
<evidence type="ECO:0000256" key="2">
    <source>
        <dbReference type="ARBA" id="ARBA00022737"/>
    </source>
</evidence>
<dbReference type="Pfam" id="PF09331">
    <property type="entry name" value="DUF1985"/>
    <property type="match status" value="1"/>
</dbReference>
<dbReference type="Pfam" id="PF02362">
    <property type="entry name" value="B3"/>
    <property type="match status" value="1"/>
</dbReference>
<dbReference type="SMART" id="SM01019">
    <property type="entry name" value="B3"/>
    <property type="match status" value="1"/>
</dbReference>
<dbReference type="GO" id="GO:0005634">
    <property type="term" value="C:nucleus"/>
    <property type="evidence" value="ECO:0007669"/>
    <property type="project" value="UniProtKB-SubCell"/>
</dbReference>
<evidence type="ECO:0000256" key="5">
    <source>
        <dbReference type="ARBA" id="ARBA00023163"/>
    </source>
</evidence>
<protein>
    <recommendedName>
        <fullName evidence="8">TF-B3 domain-containing protein</fullName>
    </recommendedName>
</protein>
<accession>A0A8X7WE96</accession>
<evidence type="ECO:0000259" key="8">
    <source>
        <dbReference type="PROSITE" id="PS50863"/>
    </source>
</evidence>
<keyword evidence="2" id="KW-0677">Repeat</keyword>
<dbReference type="GO" id="GO:0003677">
    <property type="term" value="F:DNA binding"/>
    <property type="evidence" value="ECO:0007669"/>
    <property type="project" value="UniProtKB-KW"/>
</dbReference>
<evidence type="ECO:0000256" key="3">
    <source>
        <dbReference type="ARBA" id="ARBA00023015"/>
    </source>
</evidence>
<dbReference type="PROSITE" id="PS50863">
    <property type="entry name" value="B3"/>
    <property type="match status" value="1"/>
</dbReference>
<comment type="caution">
    <text evidence="9">The sequence shown here is derived from an EMBL/GenBank/DDBJ whole genome shotgun (WGS) entry which is preliminary data.</text>
</comment>